<dbReference type="InterPro" id="IPR029063">
    <property type="entry name" value="SAM-dependent_MTases_sf"/>
</dbReference>
<dbReference type="AlphaFoldDB" id="A0A1H7XGR0"/>
<dbReference type="Pfam" id="PF13649">
    <property type="entry name" value="Methyltransf_25"/>
    <property type="match status" value="1"/>
</dbReference>
<dbReference type="GO" id="GO:0032259">
    <property type="term" value="P:methylation"/>
    <property type="evidence" value="ECO:0007669"/>
    <property type="project" value="UniProtKB-KW"/>
</dbReference>
<keyword evidence="2 4" id="KW-0808">Transferase</keyword>
<evidence type="ECO:0000256" key="2">
    <source>
        <dbReference type="ARBA" id="ARBA00022679"/>
    </source>
</evidence>
<name>A0A1H7XGR0_9BACT</name>
<dbReference type="Gene3D" id="3.40.50.150">
    <property type="entry name" value="Vaccinia Virus protein VP39"/>
    <property type="match status" value="1"/>
</dbReference>
<keyword evidence="5" id="KW-1185">Reference proteome</keyword>
<dbReference type="GO" id="GO:0008168">
    <property type="term" value="F:methyltransferase activity"/>
    <property type="evidence" value="ECO:0007669"/>
    <property type="project" value="UniProtKB-KW"/>
</dbReference>
<feature type="domain" description="Methyltransferase" evidence="3">
    <location>
        <begin position="56"/>
        <end position="153"/>
    </location>
</feature>
<dbReference type="InterPro" id="IPR041698">
    <property type="entry name" value="Methyltransf_25"/>
</dbReference>
<dbReference type="PANTHER" id="PTHR43861">
    <property type="entry name" value="TRANS-ACONITATE 2-METHYLTRANSFERASE-RELATED"/>
    <property type="match status" value="1"/>
</dbReference>
<organism evidence="4 5">
    <name type="scientific">Chitinophaga rupis</name>
    <dbReference type="NCBI Taxonomy" id="573321"/>
    <lineage>
        <taxon>Bacteria</taxon>
        <taxon>Pseudomonadati</taxon>
        <taxon>Bacteroidota</taxon>
        <taxon>Chitinophagia</taxon>
        <taxon>Chitinophagales</taxon>
        <taxon>Chitinophagaceae</taxon>
        <taxon>Chitinophaga</taxon>
    </lineage>
</organism>
<dbReference type="Proteomes" id="UP000198984">
    <property type="component" value="Unassembled WGS sequence"/>
</dbReference>
<evidence type="ECO:0000259" key="3">
    <source>
        <dbReference type="Pfam" id="PF13649"/>
    </source>
</evidence>
<dbReference type="RefSeq" id="WP_089914463.1">
    <property type="nucleotide sequence ID" value="NZ_FOBB01000004.1"/>
</dbReference>
<protein>
    <submittedName>
        <fullName evidence="4">Methyltransferase domain-containing protein</fullName>
    </submittedName>
</protein>
<evidence type="ECO:0000256" key="1">
    <source>
        <dbReference type="ARBA" id="ARBA00022603"/>
    </source>
</evidence>
<dbReference type="SUPFAM" id="SSF53335">
    <property type="entry name" value="S-adenosyl-L-methionine-dependent methyltransferases"/>
    <property type="match status" value="1"/>
</dbReference>
<proteinExistence type="predicted"/>
<evidence type="ECO:0000313" key="5">
    <source>
        <dbReference type="Proteomes" id="UP000198984"/>
    </source>
</evidence>
<dbReference type="CDD" id="cd02440">
    <property type="entry name" value="AdoMet_MTases"/>
    <property type="match status" value="1"/>
</dbReference>
<accession>A0A1H7XGR0</accession>
<dbReference type="OrthoDB" id="529208at2"/>
<keyword evidence="1 4" id="KW-0489">Methyltransferase</keyword>
<dbReference type="PANTHER" id="PTHR43861:SF1">
    <property type="entry name" value="TRANS-ACONITATE 2-METHYLTRANSFERASE"/>
    <property type="match status" value="1"/>
</dbReference>
<gene>
    <name evidence="4" type="ORF">SAMN04488505_10471</name>
</gene>
<reference evidence="4 5" key="1">
    <citation type="submission" date="2016-10" db="EMBL/GenBank/DDBJ databases">
        <authorList>
            <person name="de Groot N.N."/>
        </authorList>
    </citation>
    <scope>NUCLEOTIDE SEQUENCE [LARGE SCALE GENOMIC DNA]</scope>
    <source>
        <strain evidence="4 5">DSM 21039</strain>
    </source>
</reference>
<dbReference type="STRING" id="573321.SAMN04488505_10471"/>
<evidence type="ECO:0000313" key="4">
    <source>
        <dbReference type="EMBL" id="SEM32950.1"/>
    </source>
</evidence>
<dbReference type="EMBL" id="FOBB01000004">
    <property type="protein sequence ID" value="SEM32950.1"/>
    <property type="molecule type" value="Genomic_DNA"/>
</dbReference>
<sequence>MVQGEQHTMDEQQAATAFSKQSAIFDAIYTPNKIIQYKRARVRAQVERFLAPGSHILELNAGTGEDTVYFAAAGHHVHATDLAEGMLEKLAAKVKAHQLNDRVSVEKCSFNALPSLQHKGPYDLIFSNFAGLNCTGQLDQVLHSFGPLLKPKGQITLAILPPFCLWETLLALRGHFKTAFRRFNSKNGVTAYVEGVPFTCWYYKPSFITSTLQQDYEVLGLEGLCSIVPPSYLESFPDKLPRLYRFLMKLENRFKSRWPWKYIGDYYIITLRKK</sequence>